<dbReference type="InterPro" id="IPR016155">
    <property type="entry name" value="Mopterin_synth/thiamin_S_b"/>
</dbReference>
<accession>A0A2A9DP80</accession>
<evidence type="ECO:0000313" key="1">
    <source>
        <dbReference type="EMBL" id="PFG27792.1"/>
    </source>
</evidence>
<dbReference type="InterPro" id="IPR003749">
    <property type="entry name" value="ThiS/MoaD-like"/>
</dbReference>
<evidence type="ECO:0000313" key="2">
    <source>
        <dbReference type="Proteomes" id="UP000221653"/>
    </source>
</evidence>
<dbReference type="RefSeq" id="WP_048381183.1">
    <property type="nucleotide sequence ID" value="NZ_LDYE01000009.1"/>
</dbReference>
<dbReference type="PANTHER" id="PTHR34472">
    <property type="entry name" value="SULFUR CARRIER PROTEIN THIS"/>
    <property type="match status" value="1"/>
</dbReference>
<proteinExistence type="predicted"/>
<dbReference type="STRING" id="1724.GCA_001044175_02486"/>
<dbReference type="InterPro" id="IPR012675">
    <property type="entry name" value="Beta-grasp_dom_sf"/>
</dbReference>
<dbReference type="Gene3D" id="3.10.20.30">
    <property type="match status" value="1"/>
</dbReference>
<dbReference type="Pfam" id="PF02597">
    <property type="entry name" value="ThiS"/>
    <property type="match status" value="1"/>
</dbReference>
<dbReference type="SUPFAM" id="SSF54285">
    <property type="entry name" value="MoaD/ThiS"/>
    <property type="match status" value="1"/>
</dbReference>
<comment type="caution">
    <text evidence="1">The sequence shown here is derived from an EMBL/GenBank/DDBJ whole genome shotgun (WGS) entry which is preliminary data.</text>
</comment>
<keyword evidence="2" id="KW-1185">Reference proteome</keyword>
<dbReference type="EMBL" id="PDJF01000001">
    <property type="protein sequence ID" value="PFG27792.1"/>
    <property type="molecule type" value="Genomic_DNA"/>
</dbReference>
<dbReference type="PANTHER" id="PTHR34472:SF1">
    <property type="entry name" value="SULFUR CARRIER PROTEIN THIS"/>
    <property type="match status" value="1"/>
</dbReference>
<gene>
    <name evidence="1" type="ORF">ATK06_0871</name>
</gene>
<dbReference type="InterPro" id="IPR010035">
    <property type="entry name" value="Thi_S"/>
</dbReference>
<reference evidence="1 2" key="1">
    <citation type="submission" date="2017-10" db="EMBL/GenBank/DDBJ databases">
        <title>Sequencing the genomes of 1000 actinobacteria strains.</title>
        <authorList>
            <person name="Klenk H.-P."/>
        </authorList>
    </citation>
    <scope>NUCLEOTIDE SEQUENCE [LARGE SCALE GENOMIC DNA]</scope>
    <source>
        <strain evidence="1 2">DSM 20688</strain>
    </source>
</reference>
<organism evidence="1 2">
    <name type="scientific">Corynebacterium renale</name>
    <dbReference type="NCBI Taxonomy" id="1724"/>
    <lineage>
        <taxon>Bacteria</taxon>
        <taxon>Bacillati</taxon>
        <taxon>Actinomycetota</taxon>
        <taxon>Actinomycetes</taxon>
        <taxon>Mycobacteriales</taxon>
        <taxon>Corynebacteriaceae</taxon>
        <taxon>Corynebacterium</taxon>
    </lineage>
</organism>
<dbReference type="AlphaFoldDB" id="A0A2A9DP80"/>
<protein>
    <submittedName>
        <fullName evidence="1">Sulfur carrier protein</fullName>
    </submittedName>
</protein>
<name>A0A2A9DP80_9CORY</name>
<sequence>MDITVNGQARSVAEGLSVAELVADVTGAGQPQGVAVAVDGAVVPASKWEQVLSDGAVVDILTAVQGG</sequence>
<dbReference type="Proteomes" id="UP000221653">
    <property type="component" value="Unassembled WGS sequence"/>
</dbReference>
<dbReference type="NCBIfam" id="TIGR01683">
    <property type="entry name" value="thiS"/>
    <property type="match status" value="1"/>
</dbReference>